<dbReference type="SUPFAM" id="SSF52096">
    <property type="entry name" value="ClpP/crotonase"/>
    <property type="match status" value="1"/>
</dbReference>
<feature type="signal peptide" evidence="2">
    <location>
        <begin position="1"/>
        <end position="18"/>
    </location>
</feature>
<dbReference type="InterPro" id="IPR052766">
    <property type="entry name" value="S41A_metabolite_peptidase"/>
</dbReference>
<evidence type="ECO:0000313" key="3">
    <source>
        <dbReference type="EMBL" id="KAG0258240.1"/>
    </source>
</evidence>
<gene>
    <name evidence="3" type="ORF">DFQ27_004749</name>
</gene>
<dbReference type="OrthoDB" id="27214at2759"/>
<sequence length="649" mass="72002">MKLTTLLSIAAAVCVATAAPAPKPSKKDPCAIVATAATSATADLPFDAVAACYRNIPYNAKVADDLLTTLRQMTNDYYVFEDSANGRYKAPFNTPRVNFDVELAKIRSTKWKNDYDFNMALSNLFSSANDGHLSYKSNCYMTASFSQPLALYAPVVKGKQSIRVFSVDTTNANAPKDNLVDCEVQTIDGQPAIKAIQDYTDKYSGISKDPGVRLNDALASTFWTDSTSWTTSGGGWMTRLDVPAKSSMEYTIKCAKGGVKKYKIPWRVRPSRRMNLHNFKDTPGYWRANCAAFEQPPNRVVDRNNRDDNEAPARTFFKERGTLPQPRGPRNGPSDAPPESPITLANEIITTTTTAFYRMKKGDACVAVIATESAGSQAEYWDFIDGLKRLRDSGCKKLIFDMTNNGGGSIDFATFVNALFFPKAKPYFDMDLRASSMAKQASKASLKFSPGMSIFDGRGYNSTRNGLAFKDDSMFTKSIRQTRNNKTNDYTQRSFFGYSWKMLPLAKNDSLPWKAKDMAIVTNGWCGSACTQIATRFATTQGVKTYSIGGIQNRPMSYYSFPGGFVYQHMYLVDEFSMVNMKGKNVPKSLPVQGIASYAMGQIYADGEKSVPLEYDTKHFAAKVKLDFDPATARHPDLVWQKIADDFKK</sequence>
<evidence type="ECO:0000256" key="1">
    <source>
        <dbReference type="SAM" id="MobiDB-lite"/>
    </source>
</evidence>
<dbReference type="InterPro" id="IPR029045">
    <property type="entry name" value="ClpP/crotonase-like_dom_sf"/>
</dbReference>
<reference evidence="3" key="1">
    <citation type="journal article" date="2020" name="Fungal Divers.">
        <title>Resolving the Mortierellaceae phylogeny through synthesis of multi-gene phylogenetics and phylogenomics.</title>
        <authorList>
            <person name="Vandepol N."/>
            <person name="Liber J."/>
            <person name="Desiro A."/>
            <person name="Na H."/>
            <person name="Kennedy M."/>
            <person name="Barry K."/>
            <person name="Grigoriev I.V."/>
            <person name="Miller A.N."/>
            <person name="O'Donnell K."/>
            <person name="Stajich J.E."/>
            <person name="Bonito G."/>
        </authorList>
    </citation>
    <scope>NUCLEOTIDE SEQUENCE</scope>
    <source>
        <strain evidence="3">BC1065</strain>
    </source>
</reference>
<dbReference type="AlphaFoldDB" id="A0A9P6Q0Z1"/>
<comment type="caution">
    <text evidence="3">The sequence shown here is derived from an EMBL/GenBank/DDBJ whole genome shotgun (WGS) entry which is preliminary data.</text>
</comment>
<dbReference type="EMBL" id="JAAAJB010000332">
    <property type="protein sequence ID" value="KAG0258240.1"/>
    <property type="molecule type" value="Genomic_DNA"/>
</dbReference>
<dbReference type="PANTHER" id="PTHR37049:SF4">
    <property type="entry name" value="RHODANESE DOMAIN-CONTAINING PROTEIN"/>
    <property type="match status" value="1"/>
</dbReference>
<evidence type="ECO:0008006" key="5">
    <source>
        <dbReference type="Google" id="ProtNLM"/>
    </source>
</evidence>
<proteinExistence type="predicted"/>
<feature type="compositionally biased region" description="Basic and acidic residues" evidence="1">
    <location>
        <begin position="300"/>
        <end position="321"/>
    </location>
</feature>
<feature type="chain" id="PRO_5040202071" description="Tail specific protease domain-containing protein" evidence="2">
    <location>
        <begin position="19"/>
        <end position="649"/>
    </location>
</feature>
<keyword evidence="2" id="KW-0732">Signal</keyword>
<evidence type="ECO:0000313" key="4">
    <source>
        <dbReference type="Proteomes" id="UP000807716"/>
    </source>
</evidence>
<accession>A0A9P6Q0Z1</accession>
<name>A0A9P6Q0Z1_9FUNG</name>
<evidence type="ECO:0000256" key="2">
    <source>
        <dbReference type="SAM" id="SignalP"/>
    </source>
</evidence>
<organism evidence="3 4">
    <name type="scientific">Actinomortierella ambigua</name>
    <dbReference type="NCBI Taxonomy" id="1343610"/>
    <lineage>
        <taxon>Eukaryota</taxon>
        <taxon>Fungi</taxon>
        <taxon>Fungi incertae sedis</taxon>
        <taxon>Mucoromycota</taxon>
        <taxon>Mortierellomycotina</taxon>
        <taxon>Mortierellomycetes</taxon>
        <taxon>Mortierellales</taxon>
        <taxon>Mortierellaceae</taxon>
        <taxon>Actinomortierella</taxon>
    </lineage>
</organism>
<dbReference type="Gene3D" id="3.90.226.10">
    <property type="entry name" value="2-enoyl-CoA Hydratase, Chain A, domain 1"/>
    <property type="match status" value="1"/>
</dbReference>
<protein>
    <recommendedName>
        <fullName evidence="5">Tail specific protease domain-containing protein</fullName>
    </recommendedName>
</protein>
<keyword evidence="4" id="KW-1185">Reference proteome</keyword>
<dbReference type="Proteomes" id="UP000807716">
    <property type="component" value="Unassembled WGS sequence"/>
</dbReference>
<feature type="region of interest" description="Disordered" evidence="1">
    <location>
        <begin position="297"/>
        <end position="341"/>
    </location>
</feature>
<dbReference type="PANTHER" id="PTHR37049">
    <property type="entry name" value="PEPTIDASE S41 FAMILY PROTEIN"/>
    <property type="match status" value="1"/>
</dbReference>